<dbReference type="Proteomes" id="UP000269015">
    <property type="component" value="Chromosome"/>
</dbReference>
<name>A0AAD0YUT9_CHRID</name>
<dbReference type="EMBL" id="CP033930">
    <property type="protein sequence ID" value="AZB17690.1"/>
    <property type="molecule type" value="Genomic_DNA"/>
</dbReference>
<sequence>MQIMRINNKDYNIGMTKEEFIEQDGIGENVFEDHVWYYTFKKNYLFGKEVVFIEFDNDIAVFISFRFVYGKIRRPQSTLINNL</sequence>
<protein>
    <submittedName>
        <fullName evidence="1">Uncharacterized protein</fullName>
    </submittedName>
</protein>
<evidence type="ECO:0000313" key="1">
    <source>
        <dbReference type="EMBL" id="AZB17690.1"/>
    </source>
</evidence>
<proteinExistence type="predicted"/>
<gene>
    <name evidence="1" type="ORF">EG352_07865</name>
</gene>
<dbReference type="AlphaFoldDB" id="A0AAD0YUT9"/>
<organism evidence="1 2">
    <name type="scientific">Chryseobacterium indologenes</name>
    <name type="common">Flavobacterium indologenes</name>
    <dbReference type="NCBI Taxonomy" id="253"/>
    <lineage>
        <taxon>Bacteria</taxon>
        <taxon>Pseudomonadati</taxon>
        <taxon>Bacteroidota</taxon>
        <taxon>Flavobacteriia</taxon>
        <taxon>Flavobacteriales</taxon>
        <taxon>Weeksellaceae</taxon>
        <taxon>Chryseobacterium group</taxon>
        <taxon>Chryseobacterium</taxon>
    </lineage>
</organism>
<reference evidence="1 2" key="1">
    <citation type="submission" date="2018-11" db="EMBL/GenBank/DDBJ databases">
        <title>Proposal to divide the Flavobacteriaceae and reorganize its genera based on Amino Acid Identity values calculated from whole genome sequences.</title>
        <authorList>
            <person name="Nicholson A.C."/>
            <person name="Gulvik C.A."/>
            <person name="Whitney A.M."/>
            <person name="Humrighouse B.W."/>
            <person name="Bell M."/>
            <person name="Holmes B."/>
            <person name="Steigerwalt A.G."/>
            <person name="Villarma A."/>
            <person name="Sheth M."/>
            <person name="Batra D."/>
            <person name="Pryor J."/>
            <person name="Bernardet J.-F."/>
            <person name="Hugo C."/>
            <person name="Kampfer P."/>
            <person name="Newman J."/>
            <person name="McQuiston J.R."/>
        </authorList>
    </citation>
    <scope>NUCLEOTIDE SEQUENCE [LARGE SCALE GENOMIC DNA]</scope>
    <source>
        <strain evidence="1 2">H5559</strain>
    </source>
</reference>
<evidence type="ECO:0000313" key="2">
    <source>
        <dbReference type="Proteomes" id="UP000269015"/>
    </source>
</evidence>
<accession>A0AAD0YUT9</accession>